<dbReference type="InterPro" id="IPR009057">
    <property type="entry name" value="Homeodomain-like_sf"/>
</dbReference>
<dbReference type="FunCoup" id="A0A0D2JKD0">
    <property type="interactions" value="88"/>
</dbReference>
<comment type="caution">
    <text evidence="5">The sequence shown here is derived from an EMBL/GenBank/DDBJ whole genome shotgun (WGS) entry which is preliminary data.</text>
</comment>
<proteinExistence type="predicted"/>
<organism evidence="5 6">
    <name type="scientific">Dethiosulfatarculus sandiegensis</name>
    <dbReference type="NCBI Taxonomy" id="1429043"/>
    <lineage>
        <taxon>Bacteria</taxon>
        <taxon>Pseudomonadati</taxon>
        <taxon>Thermodesulfobacteriota</taxon>
        <taxon>Desulfarculia</taxon>
        <taxon>Desulfarculales</taxon>
        <taxon>Desulfarculaceae</taxon>
        <taxon>Dethiosulfatarculus</taxon>
    </lineage>
</organism>
<dbReference type="STRING" id="1429043.X474_01290"/>
<dbReference type="SUPFAM" id="SSF46689">
    <property type="entry name" value="Homeodomain-like"/>
    <property type="match status" value="2"/>
</dbReference>
<evidence type="ECO:0000256" key="1">
    <source>
        <dbReference type="ARBA" id="ARBA00023015"/>
    </source>
</evidence>
<evidence type="ECO:0000313" key="5">
    <source>
        <dbReference type="EMBL" id="KIX16106.1"/>
    </source>
</evidence>
<dbReference type="InterPro" id="IPR020449">
    <property type="entry name" value="Tscrpt_reg_AraC-type_HTH"/>
</dbReference>
<dbReference type="PANTHER" id="PTHR47893:SF1">
    <property type="entry name" value="REGULATORY PROTEIN PCHR"/>
    <property type="match status" value="1"/>
</dbReference>
<dbReference type="GO" id="GO:0043565">
    <property type="term" value="F:sequence-specific DNA binding"/>
    <property type="evidence" value="ECO:0007669"/>
    <property type="project" value="InterPro"/>
</dbReference>
<evidence type="ECO:0000256" key="3">
    <source>
        <dbReference type="ARBA" id="ARBA00023163"/>
    </source>
</evidence>
<evidence type="ECO:0000313" key="6">
    <source>
        <dbReference type="Proteomes" id="UP000032233"/>
    </source>
</evidence>
<keyword evidence="1" id="KW-0805">Transcription regulation</keyword>
<sequence length="155" mass="18539">MREILQRIIYCNVSRSLRKLFLESQALYLLYCQLAQWHPEKVINERPVYHPRDLEAIQQVKRFLEKNLNSKHNLSTLANLAGMSHTKLNRCFKEIYGLTVFKFLREKRLVKAHELLGMGYTVTEIAYQLGYSSLSHFSQTFYRYYGIYPNQIRRQ</sequence>
<dbReference type="GO" id="GO:0003700">
    <property type="term" value="F:DNA-binding transcription factor activity"/>
    <property type="evidence" value="ECO:0007669"/>
    <property type="project" value="InterPro"/>
</dbReference>
<evidence type="ECO:0000259" key="4">
    <source>
        <dbReference type="PROSITE" id="PS01124"/>
    </source>
</evidence>
<dbReference type="PANTHER" id="PTHR47893">
    <property type="entry name" value="REGULATORY PROTEIN PCHR"/>
    <property type="match status" value="1"/>
</dbReference>
<feature type="domain" description="HTH araC/xylS-type" evidence="4">
    <location>
        <begin position="58"/>
        <end position="155"/>
    </location>
</feature>
<gene>
    <name evidence="5" type="ORF">X474_01290</name>
</gene>
<dbReference type="InParanoid" id="A0A0D2JKD0"/>
<dbReference type="SMART" id="SM00342">
    <property type="entry name" value="HTH_ARAC"/>
    <property type="match status" value="1"/>
</dbReference>
<dbReference type="Pfam" id="PF12833">
    <property type="entry name" value="HTH_18"/>
    <property type="match status" value="1"/>
</dbReference>
<dbReference type="EMBL" id="AZAC01000001">
    <property type="protein sequence ID" value="KIX16106.1"/>
    <property type="molecule type" value="Genomic_DNA"/>
</dbReference>
<keyword evidence="2" id="KW-0238">DNA-binding</keyword>
<dbReference type="InterPro" id="IPR018060">
    <property type="entry name" value="HTH_AraC"/>
</dbReference>
<dbReference type="InterPro" id="IPR053142">
    <property type="entry name" value="PchR_regulatory_protein"/>
</dbReference>
<evidence type="ECO:0000256" key="2">
    <source>
        <dbReference type="ARBA" id="ARBA00023125"/>
    </source>
</evidence>
<reference evidence="5 6" key="1">
    <citation type="submission" date="2013-11" db="EMBL/GenBank/DDBJ databases">
        <title>Metagenomic analysis of a methanogenic consortium involved in long chain n-alkane degradation.</title>
        <authorList>
            <person name="Davidova I.A."/>
            <person name="Callaghan A.V."/>
            <person name="Wawrik B."/>
            <person name="Pruitt S."/>
            <person name="Marks C."/>
            <person name="Duncan K.E."/>
            <person name="Suflita J.M."/>
        </authorList>
    </citation>
    <scope>NUCLEOTIDE SEQUENCE [LARGE SCALE GENOMIC DNA]</scope>
    <source>
        <strain evidence="5 6">SPR</strain>
    </source>
</reference>
<accession>A0A0D2JKD0</accession>
<dbReference type="Proteomes" id="UP000032233">
    <property type="component" value="Unassembled WGS sequence"/>
</dbReference>
<dbReference type="Gene3D" id="1.10.10.60">
    <property type="entry name" value="Homeodomain-like"/>
    <property type="match status" value="2"/>
</dbReference>
<name>A0A0D2JKD0_9BACT</name>
<dbReference type="PROSITE" id="PS01124">
    <property type="entry name" value="HTH_ARAC_FAMILY_2"/>
    <property type="match status" value="1"/>
</dbReference>
<keyword evidence="3" id="KW-0804">Transcription</keyword>
<dbReference type="PRINTS" id="PR00032">
    <property type="entry name" value="HTHARAC"/>
</dbReference>
<dbReference type="AlphaFoldDB" id="A0A0D2JKD0"/>
<protein>
    <recommendedName>
        <fullName evidence="4">HTH araC/xylS-type domain-containing protein</fullName>
    </recommendedName>
</protein>
<keyword evidence="6" id="KW-1185">Reference proteome</keyword>